<reference evidence="10 11" key="1">
    <citation type="submission" date="2020-04" db="EMBL/GenBank/DDBJ databases">
        <title>Advantages and limits of metagenomic assembly and binning of a giant virus.</title>
        <authorList>
            <person name="Schulz F."/>
            <person name="Andreani J."/>
            <person name="Francis R."/>
            <person name="Boudjemaa H."/>
            <person name="Bou Khalil J.Y."/>
            <person name="Lee J."/>
            <person name="La Scola B."/>
            <person name="Woyke T."/>
        </authorList>
    </citation>
    <scope>NUCLEOTIDE SEQUENCE [LARGE SCALE GENOMIC DNA]</scope>
    <source>
        <strain evidence="10 11">FV1/VV64</strain>
    </source>
</reference>
<evidence type="ECO:0000256" key="2">
    <source>
        <dbReference type="ARBA" id="ARBA00009747"/>
    </source>
</evidence>
<dbReference type="Proteomes" id="UP001162001">
    <property type="component" value="Segment"/>
</dbReference>
<keyword evidence="3" id="KW-0808">Transferase</keyword>
<feature type="region of interest" description="Disordered" evidence="9">
    <location>
        <begin position="26"/>
        <end position="48"/>
    </location>
</feature>
<evidence type="ECO:0000256" key="4">
    <source>
        <dbReference type="ARBA" id="ARBA00022695"/>
    </source>
</evidence>
<keyword evidence="8" id="KW-0460">Magnesium</keyword>
<keyword evidence="4" id="KW-0548">Nucleotidyltransferase</keyword>
<dbReference type="Pfam" id="PF02696">
    <property type="entry name" value="SelO"/>
    <property type="match status" value="1"/>
</dbReference>
<keyword evidence="5" id="KW-0479">Metal-binding</keyword>
<dbReference type="GO" id="GO:0046872">
    <property type="term" value="F:metal ion binding"/>
    <property type="evidence" value="ECO:0007669"/>
    <property type="project" value="UniProtKB-KW"/>
</dbReference>
<dbReference type="InterPro" id="IPR003846">
    <property type="entry name" value="SelO"/>
</dbReference>
<organism evidence="10 11">
    <name type="scientific">Fadolivirus FV1/VV64</name>
    <dbReference type="NCBI Taxonomy" id="3070911"/>
    <lineage>
        <taxon>Viruses</taxon>
        <taxon>Varidnaviria</taxon>
        <taxon>Bamfordvirae</taxon>
        <taxon>Nucleocytoviricota</taxon>
        <taxon>Megaviricetes</taxon>
        <taxon>Imitervirales</taxon>
        <taxon>Mimiviridae</taxon>
        <taxon>Klosneuvirinae</taxon>
        <taxon>Fadolivirus</taxon>
        <taxon>Fadolivirus algeromassiliense</taxon>
    </lineage>
</organism>
<dbReference type="PANTHER" id="PTHR32057:SF14">
    <property type="entry name" value="PROTEIN ADENYLYLTRANSFERASE SELO, MITOCHONDRIAL"/>
    <property type="match status" value="1"/>
</dbReference>
<evidence type="ECO:0000256" key="9">
    <source>
        <dbReference type="SAM" id="MobiDB-lite"/>
    </source>
</evidence>
<comment type="similarity">
    <text evidence="2">Belongs to the SELO family.</text>
</comment>
<evidence type="ECO:0000256" key="8">
    <source>
        <dbReference type="ARBA" id="ARBA00022842"/>
    </source>
</evidence>
<gene>
    <name evidence="10" type="ORF">Fadolivirus_1_1414</name>
</gene>
<protein>
    <submittedName>
        <fullName evidence="10">UPF0061 protein</fullName>
    </submittedName>
</protein>
<sequence length="586" mass="67744">MTETKSNKLESLSLKENCSWTNFLNRDPENDKYQPNRSSREVKSGHYVNVKPTPLPDPYMVLYSPDVAFKLGLDDLTCKSNEFLNIFSGNINQSSKSIGKCSWATPYALSIYGKEMYDNCPFKNGNGYGDGRAISISEILIDKSNRLELQLKGCGKTPFCRSGDGRAVIRSCIREFLVSEAMFHLNVPTTRALSVIASKSEKVPRQWYSEDGKEVMENSTCAVICRVAESFIRVGHIELYGRRVRDALEIWHASKQDYNKHDNIKKELDFRINELKMIVDYAIFREYPHLLQIQNEQEKYIQFLKEVGFNIANMTAEWLRVGYTQGNFNSDNCHIGGKTLDYGPFGFIELYDPQWNMWEGGGIHFAFMNQPLAGNKNFGSLVDAIIPLLDNNSTKIAMNLKTTQYEIALDKANQVWARKMGFSKFDSKVNELKKELFNLMEAHQVDFTIFWRQLAEIIENYDPDTQNIKLLSYIGNCFYKPLTQCNERSWIVWLSKWLTMIQNTNMDYKIISGNMKKQSPKFVPREWMLKQAYEKANIGDYSLIVELQQLFRNPYNEANKEMTMKYYRKMKLKESGNGTTQMSCSS</sequence>
<evidence type="ECO:0000313" key="11">
    <source>
        <dbReference type="Proteomes" id="UP001162001"/>
    </source>
</evidence>
<feature type="compositionally biased region" description="Basic and acidic residues" evidence="9">
    <location>
        <begin position="26"/>
        <end position="44"/>
    </location>
</feature>
<evidence type="ECO:0000256" key="5">
    <source>
        <dbReference type="ARBA" id="ARBA00022723"/>
    </source>
</evidence>
<keyword evidence="11" id="KW-1185">Reference proteome</keyword>
<evidence type="ECO:0000256" key="1">
    <source>
        <dbReference type="ARBA" id="ARBA00001946"/>
    </source>
</evidence>
<evidence type="ECO:0000313" key="10">
    <source>
        <dbReference type="EMBL" id="QKF94872.1"/>
    </source>
</evidence>
<evidence type="ECO:0000256" key="3">
    <source>
        <dbReference type="ARBA" id="ARBA00022679"/>
    </source>
</evidence>
<accession>A0A7D3V643</accession>
<comment type="cofactor">
    <cofactor evidence="1">
        <name>Mg(2+)</name>
        <dbReference type="ChEBI" id="CHEBI:18420"/>
    </cofactor>
</comment>
<keyword evidence="6" id="KW-0547">Nucleotide-binding</keyword>
<name>A0A7D3V643_9VIRU</name>
<evidence type="ECO:0000256" key="7">
    <source>
        <dbReference type="ARBA" id="ARBA00022840"/>
    </source>
</evidence>
<evidence type="ECO:0000256" key="6">
    <source>
        <dbReference type="ARBA" id="ARBA00022741"/>
    </source>
</evidence>
<keyword evidence="7" id="KW-0067">ATP-binding</keyword>
<proteinExistence type="inferred from homology"/>
<dbReference type="GO" id="GO:0005524">
    <property type="term" value="F:ATP binding"/>
    <property type="evidence" value="ECO:0007669"/>
    <property type="project" value="UniProtKB-KW"/>
</dbReference>
<dbReference type="EMBL" id="MT418680">
    <property type="protein sequence ID" value="QKF94872.1"/>
    <property type="molecule type" value="Genomic_DNA"/>
</dbReference>
<dbReference type="PANTHER" id="PTHR32057">
    <property type="entry name" value="PROTEIN ADENYLYLTRANSFERASE SELO, MITOCHONDRIAL"/>
    <property type="match status" value="1"/>
</dbReference>
<dbReference type="GO" id="GO:0070733">
    <property type="term" value="F:AMPylase activity"/>
    <property type="evidence" value="ECO:0007669"/>
    <property type="project" value="TreeGrafter"/>
</dbReference>